<keyword evidence="2" id="KW-1185">Reference proteome</keyword>
<keyword evidence="1" id="KW-0012">Acyltransferase</keyword>
<dbReference type="EMBL" id="JAMZIH010010142">
    <property type="protein sequence ID" value="KAJ1669156.1"/>
    <property type="molecule type" value="Genomic_DNA"/>
</dbReference>
<protein>
    <submittedName>
        <fullName evidence="1">E3 ubiquitin-protein ligase ubr1</fullName>
        <ecNumber evidence="1">2.3.2.27</ecNumber>
    </submittedName>
</protein>
<dbReference type="Proteomes" id="UP001145114">
    <property type="component" value="Unassembled WGS sequence"/>
</dbReference>
<reference evidence="1" key="1">
    <citation type="submission" date="2022-06" db="EMBL/GenBank/DDBJ databases">
        <title>Phylogenomic reconstructions and comparative analyses of Kickxellomycotina fungi.</title>
        <authorList>
            <person name="Reynolds N.K."/>
            <person name="Stajich J.E."/>
            <person name="Barry K."/>
            <person name="Grigoriev I.V."/>
            <person name="Crous P."/>
            <person name="Smith M.E."/>
        </authorList>
    </citation>
    <scope>NUCLEOTIDE SEQUENCE</scope>
    <source>
        <strain evidence="1">RSA 2271</strain>
    </source>
</reference>
<gene>
    <name evidence="1" type="primary">UBR1_5</name>
    <name evidence="1" type="ORF">EV182_008886</name>
</gene>
<organism evidence="1 2">
    <name type="scientific">Spiromyces aspiralis</name>
    <dbReference type="NCBI Taxonomy" id="68401"/>
    <lineage>
        <taxon>Eukaryota</taxon>
        <taxon>Fungi</taxon>
        <taxon>Fungi incertae sedis</taxon>
        <taxon>Zoopagomycota</taxon>
        <taxon>Kickxellomycotina</taxon>
        <taxon>Kickxellomycetes</taxon>
        <taxon>Kickxellales</taxon>
        <taxon>Kickxellaceae</taxon>
        <taxon>Spiromyces</taxon>
    </lineage>
</organism>
<dbReference type="EC" id="2.3.2.27" evidence="1"/>
<comment type="caution">
    <text evidence="1">The sequence shown here is derived from an EMBL/GenBank/DDBJ whole genome shotgun (WGS) entry which is preliminary data.</text>
</comment>
<feature type="non-terminal residue" evidence="1">
    <location>
        <position position="129"/>
    </location>
</feature>
<keyword evidence="1" id="KW-0808">Transferase</keyword>
<sequence length="129" mass="15100">RPAGREDGGDVSDSDRMNDDLEYYGDELDENEDEFSIEDDEEMDSRAAMMHDALLNEIISKNTCRGRVDWFMLFDLALWKEVRSGLRELYMATMMLDPDYKIRIAIAFARNYPNICRSFLDKDRSPEHS</sequence>
<feature type="non-terminal residue" evidence="1">
    <location>
        <position position="1"/>
    </location>
</feature>
<proteinExistence type="predicted"/>
<accession>A0ACC1H644</accession>
<evidence type="ECO:0000313" key="1">
    <source>
        <dbReference type="EMBL" id="KAJ1669156.1"/>
    </source>
</evidence>
<evidence type="ECO:0000313" key="2">
    <source>
        <dbReference type="Proteomes" id="UP001145114"/>
    </source>
</evidence>
<name>A0ACC1H644_9FUNG</name>